<dbReference type="SMART" id="SM00222">
    <property type="entry name" value="Sec7"/>
    <property type="match status" value="1"/>
</dbReference>
<dbReference type="SUPFAM" id="SSF48371">
    <property type="entry name" value="ARM repeat"/>
    <property type="match status" value="1"/>
</dbReference>
<dbReference type="InterPro" id="IPR000904">
    <property type="entry name" value="Sec7_dom"/>
</dbReference>
<dbReference type="SUPFAM" id="SSF48425">
    <property type="entry name" value="Sec7 domain"/>
    <property type="match status" value="1"/>
</dbReference>
<evidence type="ECO:0000259" key="2">
    <source>
        <dbReference type="PROSITE" id="PS50190"/>
    </source>
</evidence>
<dbReference type="Pfam" id="PF01369">
    <property type="entry name" value="Sec7"/>
    <property type="match status" value="1"/>
</dbReference>
<evidence type="ECO:0000256" key="1">
    <source>
        <dbReference type="SAM" id="MobiDB-lite"/>
    </source>
</evidence>
<feature type="domain" description="SEC7" evidence="2">
    <location>
        <begin position="688"/>
        <end position="878"/>
    </location>
</feature>
<protein>
    <recommendedName>
        <fullName evidence="2">SEC7 domain-containing protein</fullName>
    </recommendedName>
</protein>
<dbReference type="PANTHER" id="PTHR10663">
    <property type="entry name" value="GUANYL-NUCLEOTIDE EXCHANGE FACTOR"/>
    <property type="match status" value="1"/>
</dbReference>
<comment type="caution">
    <text evidence="3">The sequence shown here is derived from an EMBL/GenBank/DDBJ whole genome shotgun (WGS) entry which is preliminary data.</text>
</comment>
<dbReference type="Gene3D" id="1.10.220.20">
    <property type="match status" value="1"/>
</dbReference>
<feature type="region of interest" description="Disordered" evidence="1">
    <location>
        <begin position="1"/>
        <end position="23"/>
    </location>
</feature>
<dbReference type="InterPro" id="IPR032691">
    <property type="entry name" value="Mon2/Sec7/BIG1-like_HUS"/>
</dbReference>
<evidence type="ECO:0000313" key="3">
    <source>
        <dbReference type="EMBL" id="RIA80216.1"/>
    </source>
</evidence>
<dbReference type="GO" id="GO:0032012">
    <property type="term" value="P:regulation of ARF protein signal transduction"/>
    <property type="evidence" value="ECO:0007669"/>
    <property type="project" value="InterPro"/>
</dbReference>
<dbReference type="GO" id="GO:0016192">
    <property type="term" value="P:vesicle-mediated transport"/>
    <property type="evidence" value="ECO:0007669"/>
    <property type="project" value="UniProtKB-ARBA"/>
</dbReference>
<feature type="compositionally biased region" description="Polar residues" evidence="1">
    <location>
        <begin position="9"/>
        <end position="23"/>
    </location>
</feature>
<feature type="region of interest" description="Disordered" evidence="1">
    <location>
        <begin position="293"/>
        <end position="331"/>
    </location>
</feature>
<accession>A0A397S674</accession>
<keyword evidence="4" id="KW-1185">Reference proteome</keyword>
<dbReference type="GO" id="GO:0005794">
    <property type="term" value="C:Golgi apparatus"/>
    <property type="evidence" value="ECO:0007669"/>
    <property type="project" value="UniProtKB-ARBA"/>
</dbReference>
<dbReference type="PANTHER" id="PTHR10663:SF388">
    <property type="entry name" value="GOLGI-SPECIFIC BREFELDIN A-RESISTANCE GUANINE NUCLEOTIDE EXCHANGE FACTOR 1"/>
    <property type="match status" value="1"/>
</dbReference>
<feature type="region of interest" description="Disordered" evidence="1">
    <location>
        <begin position="538"/>
        <end position="562"/>
    </location>
</feature>
<dbReference type="Pfam" id="PF23325">
    <property type="entry name" value="TPR_28"/>
    <property type="match status" value="1"/>
</dbReference>
<dbReference type="Gene3D" id="1.10.1000.11">
    <property type="entry name" value="Arf Nucleotide-binding Site Opener,domain 2"/>
    <property type="match status" value="1"/>
</dbReference>
<evidence type="ECO:0000313" key="4">
    <source>
        <dbReference type="Proteomes" id="UP000265703"/>
    </source>
</evidence>
<dbReference type="InterPro" id="IPR016024">
    <property type="entry name" value="ARM-type_fold"/>
</dbReference>
<dbReference type="EMBL" id="QKYT01001020">
    <property type="protein sequence ID" value="RIA80216.1"/>
    <property type="molecule type" value="Genomic_DNA"/>
</dbReference>
<gene>
    <name evidence="3" type="ORF">C1645_882292</name>
</gene>
<dbReference type="Pfam" id="PF12783">
    <property type="entry name" value="Sec7-like_HUS"/>
    <property type="match status" value="1"/>
</dbReference>
<dbReference type="PROSITE" id="PS50190">
    <property type="entry name" value="SEC7"/>
    <property type="match status" value="1"/>
</dbReference>
<dbReference type="FunFam" id="1.10.1000.11:FF:000002">
    <property type="entry name" value="Cytohesin 1"/>
    <property type="match status" value="1"/>
</dbReference>
<reference evidence="3 4" key="1">
    <citation type="submission" date="2018-06" db="EMBL/GenBank/DDBJ databases">
        <title>Comparative genomics reveals the genomic features of Rhizophagus irregularis, R. cerebriforme, R. diaphanum and Gigaspora rosea, and their symbiotic lifestyle signature.</title>
        <authorList>
            <person name="Morin E."/>
            <person name="San Clemente H."/>
            <person name="Chen E.C.H."/>
            <person name="De La Providencia I."/>
            <person name="Hainaut M."/>
            <person name="Kuo A."/>
            <person name="Kohler A."/>
            <person name="Murat C."/>
            <person name="Tang N."/>
            <person name="Roy S."/>
            <person name="Loubradou J."/>
            <person name="Henrissat B."/>
            <person name="Grigoriev I.V."/>
            <person name="Corradi N."/>
            <person name="Roux C."/>
            <person name="Martin F.M."/>
        </authorList>
    </citation>
    <scope>NUCLEOTIDE SEQUENCE [LARGE SCALE GENOMIC DNA]</scope>
    <source>
        <strain evidence="3 4">DAOM 227022</strain>
    </source>
</reference>
<dbReference type="OrthoDB" id="10258608at2759"/>
<proteinExistence type="predicted"/>
<dbReference type="InterPro" id="IPR035999">
    <property type="entry name" value="Sec7_dom_sf"/>
</dbReference>
<feature type="compositionally biased region" description="Polar residues" evidence="1">
    <location>
        <begin position="538"/>
        <end position="556"/>
    </location>
</feature>
<dbReference type="CDD" id="cd00171">
    <property type="entry name" value="Sec7"/>
    <property type="match status" value="1"/>
</dbReference>
<dbReference type="GO" id="GO:0005085">
    <property type="term" value="F:guanyl-nucleotide exchange factor activity"/>
    <property type="evidence" value="ECO:0007669"/>
    <property type="project" value="InterPro"/>
</dbReference>
<dbReference type="InterPro" id="IPR023394">
    <property type="entry name" value="Sec7_C_sf"/>
</dbReference>
<sequence>MSYLKVPHDQNQPSTSAKSNTSSINQFHNNQFTYTRQHQSITQLLESPRKANYEETKPTILSFNATCELSWSHLVHAEVIAVTSAMRKNSRWSGMSVNGLNMGGLGISMGLRGGRTSVNEVGYRNQEIPLLSGFTALRAQISNLSDERVIDADTLLEPFLEVIKSKDTNAPITATALGSVEKFLTYGILNMNSPKLAIAMSMLSSAATHCKFESSDSISDEFVLLKILHVLRLASACEVGKVLSDEALCEMMETGLSICCQMRLSDLLRRSAEHTMIVMVQTMFERLKSLEEEPAAGYSQEDDGENGTSQDTTQVRMAPPDPKSPNLPLSSEYGVTEIPNLSNTFALSPSAKNSDNFFSSLDDGQDEIVELDIKGEEVINNNNSSSLIQENDNDQEQTNEVSNEEADPKPFGLPSVRELLRVLISLLNPHDHQHTDTMRLMALNILNAAFEVGGHTIGRFETLRNLAVDELCKYLFQLARTENMTLLSLTLRVISTVFGTLRPYLKLQQELYLSFLIEKLTPPSSSLRSLAFNAEFSNGNGTNDSPQASGTSTPSAGRNLRASGENTFATGEVRELLLESLGHFAREPSFMVDLWVNYDCNIDCIDMFEEVVKFLSKNSFPDSTGYSISNSHAVCLDALLMYVNHMVDRLQTEKNSNRSSTCGLSWDQMTATDYNSGLRPTAYPSAEELLLRKQKKQILREGAAKFNENPKLGLQFLEANGLIYNDDSVDKSTSLAMFLKSTPRLNKQLLGDYLSKPANIDILKSFVRLFNFKGRRVDEALREMLEAFRLPGEAQQIERIMEIFSITYFETEPTDIETQEATFVLAYSIIMLNTDLHNPQVRRRMTIEDYMKNLRKVNDNKDFSSEYLHAIYDAIKKREIIMPEEHEGQLGFNYAWKELLRRAENEGPLIICDVSLYDKDMFTAAWKPTVAAISYAFSSAPDDATLQKAITGFHQCALLSATYKLYDVFDYIIMSLAKMTGLLGSRYSNETANNPIVKVQGTEITVSDLAIQFGRNYKGQLASVVLFAVANEHGNILRDGWKYILEIIKNLFVNSLLPSSMLQVEDFLAGTTTIPLKPKTVPVLKQERKNDGSLLSALSSYLLLPGNFETSRNDPTDEEIECSMCTVDCVKVCRLEELFADIRLLEQESLEHLMKALKFIADGNTATKVGDTKLSYQYSSPISTNNNLSRGSSYDPAAVFFLELMINVTLQNRDRIHYLWPILFEHITGILRESQNNSILLVERTVVALLRLCIRLTHKDEMVNDILQALELLGALPIDVINSVGEQMMAGILNLIKSDASYIRGKKPWTNVFTLFKATASHPQASKYSFEAIASIIKENKNINSENFNECVELLTEFASGASEQENSSQIRNPRTRINNTQVAIVERARKSVELLHQLYKEIPKLLNESNTSPVEAWSTYWLPILTGLSQQCYSPYKEVRQYALTCLQRSLSDPELVSHGTTEWVLIFDVVLFPLLDQLLKPDICKGFDSIGVDEIRMRASGILCKTFLHYLNRLAEWGGLISLWCQILDVMEKYMTTGDNDSLREAVPESLKNMLLVMSTSGVINPPGTAPPTNTISKQPVELWDVTWEKVDKFLPNLKNELFPTPPPQKTPPKSFSLTNSINHVSSNSDDSVVVANFDQTIEESSNENTSSKNNDKDEQIIQKTNIIIQDDKENTESENIITV</sequence>
<feature type="compositionally biased region" description="Polar residues" evidence="1">
    <location>
        <begin position="306"/>
        <end position="315"/>
    </location>
</feature>
<feature type="region of interest" description="Disordered" evidence="1">
    <location>
        <begin position="383"/>
        <end position="410"/>
    </location>
</feature>
<dbReference type="InterPro" id="IPR056604">
    <property type="entry name" value="GBF1-like_TPR"/>
</dbReference>
<dbReference type="STRING" id="658196.A0A397S674"/>
<organism evidence="3 4">
    <name type="scientific">Glomus cerebriforme</name>
    <dbReference type="NCBI Taxonomy" id="658196"/>
    <lineage>
        <taxon>Eukaryota</taxon>
        <taxon>Fungi</taxon>
        <taxon>Fungi incertae sedis</taxon>
        <taxon>Mucoromycota</taxon>
        <taxon>Glomeromycotina</taxon>
        <taxon>Glomeromycetes</taxon>
        <taxon>Glomerales</taxon>
        <taxon>Glomeraceae</taxon>
        <taxon>Glomus</taxon>
    </lineage>
</organism>
<dbReference type="Proteomes" id="UP000265703">
    <property type="component" value="Unassembled WGS sequence"/>
</dbReference>
<name>A0A397S674_9GLOM</name>
<feature type="compositionally biased region" description="Acidic residues" evidence="1">
    <location>
        <begin position="391"/>
        <end position="405"/>
    </location>
</feature>